<keyword evidence="17" id="KW-0812">Transmembrane</keyword>
<dbReference type="InterPro" id="IPR005467">
    <property type="entry name" value="His_kinase_dom"/>
</dbReference>
<evidence type="ECO:0000256" key="13">
    <source>
        <dbReference type="ARBA" id="ARBA00023014"/>
    </source>
</evidence>
<evidence type="ECO:0000256" key="7">
    <source>
        <dbReference type="ARBA" id="ARBA00022490"/>
    </source>
</evidence>
<protein>
    <recommendedName>
        <fullName evidence="5">Oxygen sensor histidine kinase NreB</fullName>
        <ecNumber evidence="4">2.7.13.3</ecNumber>
    </recommendedName>
    <alternativeName>
        <fullName evidence="15">Nitrogen regulation protein B</fullName>
    </alternativeName>
</protein>
<evidence type="ECO:0000256" key="16">
    <source>
        <dbReference type="SAM" id="MobiDB-lite"/>
    </source>
</evidence>
<keyword evidence="8" id="KW-0808">Transferase</keyword>
<proteinExistence type="predicted"/>
<keyword evidence="10 19" id="KW-0418">Kinase</keyword>
<evidence type="ECO:0000256" key="15">
    <source>
        <dbReference type="ARBA" id="ARBA00030800"/>
    </source>
</evidence>
<gene>
    <name evidence="19" type="ORF">SPF06_10250</name>
</gene>
<dbReference type="InterPro" id="IPR003594">
    <property type="entry name" value="HATPase_dom"/>
</dbReference>
<feature type="transmembrane region" description="Helical" evidence="17">
    <location>
        <begin position="121"/>
        <end position="140"/>
    </location>
</feature>
<keyword evidence="20" id="KW-1185">Reference proteome</keyword>
<dbReference type="SMART" id="SM00387">
    <property type="entry name" value="HATPase_c"/>
    <property type="match status" value="1"/>
</dbReference>
<dbReference type="SUPFAM" id="SSF55874">
    <property type="entry name" value="ATPase domain of HSP90 chaperone/DNA topoisomerase II/histidine kinase"/>
    <property type="match status" value="1"/>
</dbReference>
<dbReference type="PRINTS" id="PR00344">
    <property type="entry name" value="BCTRLSENSOR"/>
</dbReference>
<organism evidence="19 20">
    <name type="scientific">Sinomonas terricola</name>
    <dbReference type="NCBI Taxonomy" id="3110330"/>
    <lineage>
        <taxon>Bacteria</taxon>
        <taxon>Bacillati</taxon>
        <taxon>Actinomycetota</taxon>
        <taxon>Actinomycetes</taxon>
        <taxon>Micrococcales</taxon>
        <taxon>Micrococcaceae</taxon>
        <taxon>Sinomonas</taxon>
    </lineage>
</organism>
<keyword evidence="7" id="KW-0963">Cytoplasm</keyword>
<dbReference type="Proteomes" id="UP001304769">
    <property type="component" value="Unassembled WGS sequence"/>
</dbReference>
<keyword evidence="17" id="KW-0472">Membrane</keyword>
<feature type="transmembrane region" description="Helical" evidence="17">
    <location>
        <begin position="20"/>
        <end position="37"/>
    </location>
</feature>
<keyword evidence="11" id="KW-0408">Iron</keyword>
<dbReference type="CDD" id="cd16917">
    <property type="entry name" value="HATPase_UhpB-NarQ-NarX-like"/>
    <property type="match status" value="1"/>
</dbReference>
<feature type="transmembrane region" description="Helical" evidence="17">
    <location>
        <begin position="81"/>
        <end position="109"/>
    </location>
</feature>
<comment type="subcellular location">
    <subcellularLocation>
        <location evidence="3">Cytoplasm</location>
    </subcellularLocation>
</comment>
<evidence type="ECO:0000256" key="1">
    <source>
        <dbReference type="ARBA" id="ARBA00000085"/>
    </source>
</evidence>
<evidence type="ECO:0000313" key="19">
    <source>
        <dbReference type="EMBL" id="MEA5455100.1"/>
    </source>
</evidence>
<evidence type="ECO:0000259" key="18">
    <source>
        <dbReference type="PROSITE" id="PS50109"/>
    </source>
</evidence>
<feature type="transmembrane region" description="Helical" evidence="17">
    <location>
        <begin position="49"/>
        <end position="69"/>
    </location>
</feature>
<evidence type="ECO:0000256" key="9">
    <source>
        <dbReference type="ARBA" id="ARBA00022723"/>
    </source>
</evidence>
<feature type="region of interest" description="Disordered" evidence="16">
    <location>
        <begin position="381"/>
        <end position="405"/>
    </location>
</feature>
<dbReference type="PANTHER" id="PTHR24421:SF62">
    <property type="entry name" value="SENSORY TRANSDUCTION HISTIDINE KINASE"/>
    <property type="match status" value="1"/>
</dbReference>
<reference evidence="19 20" key="1">
    <citation type="submission" date="2023-12" db="EMBL/GenBank/DDBJ databases">
        <title>Sinomonas terricola sp. nov, isolated from litchi orchard soil in Guangdong, PR China.</title>
        <authorList>
            <person name="Jiaxin W."/>
            <person name="Yang Z."/>
            <person name="Honghui Z."/>
        </authorList>
    </citation>
    <scope>NUCLEOTIDE SEQUENCE [LARGE SCALE GENOMIC DNA]</scope>
    <source>
        <strain evidence="19 20">JGH33</strain>
    </source>
</reference>
<evidence type="ECO:0000256" key="6">
    <source>
        <dbReference type="ARBA" id="ARBA00022485"/>
    </source>
</evidence>
<evidence type="ECO:0000256" key="8">
    <source>
        <dbReference type="ARBA" id="ARBA00022679"/>
    </source>
</evidence>
<dbReference type="EC" id="2.7.13.3" evidence="4"/>
<keyword evidence="17" id="KW-1133">Transmembrane helix</keyword>
<dbReference type="InterPro" id="IPR036890">
    <property type="entry name" value="HATPase_C_sf"/>
</dbReference>
<dbReference type="InterPro" id="IPR050482">
    <property type="entry name" value="Sensor_HK_TwoCompSys"/>
</dbReference>
<dbReference type="InterPro" id="IPR011712">
    <property type="entry name" value="Sig_transdc_His_kin_sub3_dim/P"/>
</dbReference>
<comment type="cofactor">
    <cofactor evidence="2">
        <name>[4Fe-4S] cluster</name>
        <dbReference type="ChEBI" id="CHEBI:49883"/>
    </cofactor>
</comment>
<evidence type="ECO:0000256" key="2">
    <source>
        <dbReference type="ARBA" id="ARBA00001966"/>
    </source>
</evidence>
<dbReference type="PIRSF" id="PIRSF037434">
    <property type="entry name" value="STHK_ChrS"/>
    <property type="match status" value="1"/>
</dbReference>
<evidence type="ECO:0000256" key="5">
    <source>
        <dbReference type="ARBA" id="ARBA00017322"/>
    </source>
</evidence>
<keyword evidence="6" id="KW-0004">4Fe-4S</keyword>
<dbReference type="GO" id="GO:0016301">
    <property type="term" value="F:kinase activity"/>
    <property type="evidence" value="ECO:0007669"/>
    <property type="project" value="UniProtKB-KW"/>
</dbReference>
<accession>A0ABU5T5Z5</accession>
<sequence>MPDSVAARELRAGRPRPIDAVVHASFAVLLVASGARYAMRHSPEENVPVLVLGLAASALYALIALVPAGHRSRVSCGTAVLAAWAALVLLAPSFAWCSLPLFFVFRTVFGGSTAAHGSMRAGHAATAVLAASTAVGLFRLSGWSDLAMLLGPLAAAVLLSLVSGRLEEDAREQARLTATLSGTRAELAESQRRAGAAEERARVSREIHDTVTQGLASSLLLLEAAQRTGTNDDGAAAGRAKVAEAAGLLRESLADTRALVHDLAAPGIDTAPLPEALERAAARYVDRPRLHVSGIPREVPAEIRHALLRVVASAASNVRRHAGPAEVTLSVGFLPDAVTVDVHDSGRGFDPARLPAPSAEGGYGLRAMRQRVEQLGGTFSVESAPGEGTIAAAEVPAPGPGEGAS</sequence>
<evidence type="ECO:0000256" key="17">
    <source>
        <dbReference type="SAM" id="Phobius"/>
    </source>
</evidence>
<dbReference type="Gene3D" id="3.30.565.10">
    <property type="entry name" value="Histidine kinase-like ATPase, C-terminal domain"/>
    <property type="match status" value="1"/>
</dbReference>
<dbReference type="Gene3D" id="1.20.5.1930">
    <property type="match status" value="1"/>
</dbReference>
<comment type="function">
    <text evidence="14">Member of the two-component regulatory system NreB/NreC involved in the control of dissimilatory nitrate/nitrite reduction in response to oxygen. NreB functions as a direct oxygen sensor histidine kinase which is autophosphorylated, in the absence of oxygen, probably at the conserved histidine residue, and transfers its phosphate group probably to a conserved aspartate residue of NreC. NreB/NreC activates the expression of the nitrate (narGHJI) and nitrite (nir) reductase operons, as well as the putative nitrate transporter gene narT.</text>
</comment>
<keyword evidence="12" id="KW-0902">Two-component regulatory system</keyword>
<dbReference type="RefSeq" id="WP_323278954.1">
    <property type="nucleotide sequence ID" value="NZ_JAYGGQ010000006.1"/>
</dbReference>
<evidence type="ECO:0000256" key="10">
    <source>
        <dbReference type="ARBA" id="ARBA00022777"/>
    </source>
</evidence>
<evidence type="ECO:0000256" key="14">
    <source>
        <dbReference type="ARBA" id="ARBA00024827"/>
    </source>
</evidence>
<evidence type="ECO:0000256" key="12">
    <source>
        <dbReference type="ARBA" id="ARBA00023012"/>
    </source>
</evidence>
<dbReference type="Pfam" id="PF07730">
    <property type="entry name" value="HisKA_3"/>
    <property type="match status" value="1"/>
</dbReference>
<evidence type="ECO:0000256" key="11">
    <source>
        <dbReference type="ARBA" id="ARBA00023004"/>
    </source>
</evidence>
<evidence type="ECO:0000313" key="20">
    <source>
        <dbReference type="Proteomes" id="UP001304769"/>
    </source>
</evidence>
<keyword evidence="9" id="KW-0479">Metal-binding</keyword>
<evidence type="ECO:0000256" key="4">
    <source>
        <dbReference type="ARBA" id="ARBA00012438"/>
    </source>
</evidence>
<dbReference type="InterPro" id="IPR017205">
    <property type="entry name" value="Sig_transdc_His_kinase_ChrS"/>
</dbReference>
<evidence type="ECO:0000256" key="3">
    <source>
        <dbReference type="ARBA" id="ARBA00004496"/>
    </source>
</evidence>
<dbReference type="EMBL" id="JAYGGQ010000006">
    <property type="protein sequence ID" value="MEA5455100.1"/>
    <property type="molecule type" value="Genomic_DNA"/>
</dbReference>
<comment type="caution">
    <text evidence="19">The sequence shown here is derived from an EMBL/GenBank/DDBJ whole genome shotgun (WGS) entry which is preliminary data.</text>
</comment>
<dbReference type="PANTHER" id="PTHR24421">
    <property type="entry name" value="NITRATE/NITRITE SENSOR PROTEIN NARX-RELATED"/>
    <property type="match status" value="1"/>
</dbReference>
<dbReference type="Pfam" id="PF02518">
    <property type="entry name" value="HATPase_c"/>
    <property type="match status" value="1"/>
</dbReference>
<dbReference type="PROSITE" id="PS50109">
    <property type="entry name" value="HIS_KIN"/>
    <property type="match status" value="1"/>
</dbReference>
<dbReference type="InterPro" id="IPR004358">
    <property type="entry name" value="Sig_transdc_His_kin-like_C"/>
</dbReference>
<keyword evidence="13" id="KW-0411">Iron-sulfur</keyword>
<name>A0ABU5T5Z5_9MICC</name>
<feature type="domain" description="Histidine kinase" evidence="18">
    <location>
        <begin position="307"/>
        <end position="399"/>
    </location>
</feature>
<comment type="catalytic activity">
    <reaction evidence="1">
        <text>ATP + protein L-histidine = ADP + protein N-phospho-L-histidine.</text>
        <dbReference type="EC" id="2.7.13.3"/>
    </reaction>
</comment>